<sequence>MQLYAVIVPPPGVVQGALEAAGDLLPPAPAVPEQPSRRLLDRLLARRPVEPPATPVVAVVPAAPESVFVRLAKFGNVTATDAEGLARALDAVAGTWRAPVLRVSGVRVAEAHPFEVTAQLDGDVDALREIYRNINEVARLQRFFLDRRSFRSELPLGSLDLEDGAAAPDGIAGREAPHEGARWSPSHVTLLRTSFTAGRTFAEVARVELAHGAEEAGALTGA</sequence>
<dbReference type="Proteomes" id="UP000293291">
    <property type="component" value="Unassembled WGS sequence"/>
</dbReference>
<evidence type="ECO:0000313" key="2">
    <source>
        <dbReference type="Proteomes" id="UP000293291"/>
    </source>
</evidence>
<proteinExistence type="predicted"/>
<comment type="caution">
    <text evidence="1">The sequence shown here is derived from an EMBL/GenBank/DDBJ whole genome shotgun (WGS) entry which is preliminary data.</text>
</comment>
<organism evidence="1 2">
    <name type="scientific">Nocardioides ganghwensis</name>
    <dbReference type="NCBI Taxonomy" id="252230"/>
    <lineage>
        <taxon>Bacteria</taxon>
        <taxon>Bacillati</taxon>
        <taxon>Actinomycetota</taxon>
        <taxon>Actinomycetes</taxon>
        <taxon>Propionibacteriales</taxon>
        <taxon>Nocardioidaceae</taxon>
        <taxon>Nocardioides</taxon>
    </lineage>
</organism>
<gene>
    <name evidence="1" type="ORF">EUA07_06470</name>
</gene>
<evidence type="ECO:0008006" key="3">
    <source>
        <dbReference type="Google" id="ProtNLM"/>
    </source>
</evidence>
<name>A0A4V1RMQ7_9ACTN</name>
<dbReference type="AlphaFoldDB" id="A0A4V1RMQ7"/>
<reference evidence="1 2" key="1">
    <citation type="submission" date="2019-01" db="EMBL/GenBank/DDBJ databases">
        <title>Novel species of Nocardioides.</title>
        <authorList>
            <person name="Liu Q."/>
            <person name="Xin Y.-H."/>
        </authorList>
    </citation>
    <scope>NUCLEOTIDE SEQUENCE [LARGE SCALE GENOMIC DNA]</scope>
    <source>
        <strain evidence="1 2">CGMCC 4.6875</strain>
    </source>
</reference>
<dbReference type="RefSeq" id="WP_129454188.1">
    <property type="nucleotide sequence ID" value="NZ_JACXYX010000009.1"/>
</dbReference>
<dbReference type="Gene3D" id="3.90.1140.10">
    <property type="entry name" value="Cyclic phosphodiesterase"/>
    <property type="match status" value="1"/>
</dbReference>
<keyword evidence="2" id="KW-1185">Reference proteome</keyword>
<evidence type="ECO:0000313" key="1">
    <source>
        <dbReference type="EMBL" id="RYC03197.1"/>
    </source>
</evidence>
<dbReference type="OrthoDB" id="3784812at2"/>
<dbReference type="EMBL" id="SDWU01000006">
    <property type="protein sequence ID" value="RYC03197.1"/>
    <property type="molecule type" value="Genomic_DNA"/>
</dbReference>
<protein>
    <recommendedName>
        <fullName evidence="3">2'-5' RNA ligase family protein</fullName>
    </recommendedName>
</protein>
<accession>A0A4V1RMQ7</accession>